<feature type="compositionally biased region" description="Polar residues" evidence="1">
    <location>
        <begin position="1726"/>
        <end position="1736"/>
    </location>
</feature>
<dbReference type="VEuPathDB" id="ToxoDB:ETH_00019375"/>
<feature type="compositionally biased region" description="Polar residues" evidence="1">
    <location>
        <begin position="2604"/>
        <end position="2615"/>
    </location>
</feature>
<feature type="compositionally biased region" description="Polar residues" evidence="1">
    <location>
        <begin position="1243"/>
        <end position="1253"/>
    </location>
</feature>
<dbReference type="GO" id="GO:0005737">
    <property type="term" value="C:cytoplasm"/>
    <property type="evidence" value="ECO:0007669"/>
    <property type="project" value="UniProtKB-ARBA"/>
</dbReference>
<feature type="region of interest" description="Disordered" evidence="1">
    <location>
        <begin position="2391"/>
        <end position="2415"/>
    </location>
</feature>
<keyword evidence="4" id="KW-1185">Reference proteome</keyword>
<reference evidence="3" key="1">
    <citation type="submission" date="2013-10" db="EMBL/GenBank/DDBJ databases">
        <title>Genomic analysis of the causative agents of coccidiosis in chickens.</title>
        <authorList>
            <person name="Reid A.J."/>
            <person name="Blake D."/>
            <person name="Billington K."/>
            <person name="Browne H."/>
            <person name="Dunn M."/>
            <person name="Hung S."/>
            <person name="Kawahara F."/>
            <person name="Miranda-Saavedra D."/>
            <person name="Mourier T."/>
            <person name="Nagra H."/>
            <person name="Otto T.D."/>
            <person name="Rawlings N."/>
            <person name="Sanchez A."/>
            <person name="Sanders M."/>
            <person name="Subramaniam C."/>
            <person name="Tay Y."/>
            <person name="Dear P."/>
            <person name="Doerig C."/>
            <person name="Gruber A."/>
            <person name="Parkinson J."/>
            <person name="Shirley M."/>
            <person name="Wan K.L."/>
            <person name="Berriman M."/>
            <person name="Tomley F."/>
            <person name="Pain A."/>
        </authorList>
    </citation>
    <scope>NUCLEOTIDE SEQUENCE [LARGE SCALE GENOMIC DNA]</scope>
    <source>
        <strain evidence="3">Houghton</strain>
    </source>
</reference>
<dbReference type="GO" id="GO:0012505">
    <property type="term" value="C:endomembrane system"/>
    <property type="evidence" value="ECO:0007669"/>
    <property type="project" value="UniProtKB-ARBA"/>
</dbReference>
<feature type="compositionally biased region" description="Basic and acidic residues" evidence="1">
    <location>
        <begin position="2193"/>
        <end position="2204"/>
    </location>
</feature>
<dbReference type="PANTHER" id="PTHR10663:SF388">
    <property type="entry name" value="GOLGI-SPECIFIC BREFELDIN A-RESISTANCE GUANINE NUCLEOTIDE EXCHANGE FACTOR 1"/>
    <property type="match status" value="1"/>
</dbReference>
<dbReference type="SUPFAM" id="SSF48425">
    <property type="entry name" value="Sec7 domain"/>
    <property type="match status" value="1"/>
</dbReference>
<reference evidence="3" key="2">
    <citation type="submission" date="2013-10" db="EMBL/GenBank/DDBJ databases">
        <authorList>
            <person name="Aslett M."/>
        </authorList>
    </citation>
    <scope>NUCLEOTIDE SEQUENCE [LARGE SCALE GENOMIC DNA]</scope>
    <source>
        <strain evidence="3">Houghton</strain>
    </source>
</reference>
<dbReference type="InterPro" id="IPR023394">
    <property type="entry name" value="Sec7_C_sf"/>
</dbReference>
<name>U6KVS8_EIMTE</name>
<feature type="compositionally biased region" description="Low complexity" evidence="1">
    <location>
        <begin position="804"/>
        <end position="824"/>
    </location>
</feature>
<feature type="region of interest" description="Disordered" evidence="1">
    <location>
        <begin position="2671"/>
        <end position="2714"/>
    </location>
</feature>
<dbReference type="CDD" id="cd00171">
    <property type="entry name" value="Sec7"/>
    <property type="match status" value="1"/>
</dbReference>
<feature type="compositionally biased region" description="Polar residues" evidence="1">
    <location>
        <begin position="420"/>
        <end position="439"/>
    </location>
</feature>
<feature type="region of interest" description="Disordered" evidence="1">
    <location>
        <begin position="560"/>
        <end position="584"/>
    </location>
</feature>
<feature type="region of interest" description="Disordered" evidence="1">
    <location>
        <begin position="1243"/>
        <end position="1267"/>
    </location>
</feature>
<dbReference type="GO" id="GO:0016192">
    <property type="term" value="P:vesicle-mediated transport"/>
    <property type="evidence" value="ECO:0007669"/>
    <property type="project" value="UniProtKB-ARBA"/>
</dbReference>
<dbReference type="Gene3D" id="1.10.1000.11">
    <property type="entry name" value="Arf Nucleotide-binding Site Opener,domain 2"/>
    <property type="match status" value="1"/>
</dbReference>
<feature type="compositionally biased region" description="Basic and acidic residues" evidence="1">
    <location>
        <begin position="533"/>
        <end position="544"/>
    </location>
</feature>
<dbReference type="InterPro" id="IPR000904">
    <property type="entry name" value="Sec7_dom"/>
</dbReference>
<feature type="compositionally biased region" description="Polar residues" evidence="1">
    <location>
        <begin position="2691"/>
        <end position="2712"/>
    </location>
</feature>
<dbReference type="GeneID" id="25253004"/>
<dbReference type="InterPro" id="IPR032691">
    <property type="entry name" value="Mon2/Sec7/BIG1-like_HUS"/>
</dbReference>
<dbReference type="GO" id="GO:0032012">
    <property type="term" value="P:regulation of ARF protein signal transduction"/>
    <property type="evidence" value="ECO:0007669"/>
    <property type="project" value="InterPro"/>
</dbReference>
<feature type="compositionally biased region" description="Polar residues" evidence="1">
    <location>
        <begin position="1629"/>
        <end position="1639"/>
    </location>
</feature>
<sequence length="2746" mass="293857">MERKGSRLSCPADSAGDAFGNINNTHCNNRPEPTRSGGNSPEACADKPGENFEEMTQSGAVSEGWVHPNSISNLGKQKGVSGTIYPRASGEFASLPSQSNSTSKVILWEQGQDSDATTDFAAALHGEAEDIGSSRDVLNTLKREVFATSALLRALRTHALSQMRGVSAASRQQLAAAVAPLIKSFEMLTERLAAAEAAKEPPPAELQEQHIHPFLFVLAQQQLQHKQQQGLNKQQQLLHQSCMRALASAVLRSLDQLLTVGLLRCRSTAGRRCVHALILSLRNCALQAAQRLHSAPTQSSVGSTAASGAFALGSEAYGGVYFTPTSPAAEEELLLLQCLDLLSNSLLGPSGHLLSDACVTGTIQCCIAVSLLHRASPLLRNAATSRAVAIIRHLFALENLKTLFSQQEKPHQEEGLPRKQSGNNHGQQQSLQEQHASTPPQFVARLESAMSLRSTGTTYFPKGYGLESRLRILALISGLLSHDETRITANNSSGNASNGSACCTGGGRTKITLPPFVPLPASGSPHAASEGTGDERGDSAGKQDKLEVGSHDLDTSAVSAASTGATHPASVPGTRDRASRNGASGGIDREFEILLGHRGRDRASMLETRVLSLRLLCVILEAGRGSISSFPSLLQPLQAQILPLVLQQDPRSAPLMLLSLTLRVVGDFISFFRSCIKDDMERCLYLLLRLSTANCGGPSKTTLAAEAQELALDTLRELCSDSSFGFELMLNYDGDIRRSNMFAALLTLLLQLAAPRVPTLRGAYRFAEGDIEGFGQQGSPSHSLSHACVGTGLSYSDVLPAKTPTQQLSPSGSSPSSVSTGLVPESGRAHHHSAFHLRKAPPRSPLKSSRSIAESGVAASTENVATDAAGVARPAGLSNVNRLALAAVLRLISALGSRCDNLNRRKAAERQQQQSAELEAPKARLANESAAEYFLRIQAALPLGQRRKHKALLSYGAALFNSNTKEAIPQLEGLGLLPTPATPRSTALFLKETRGLDLRAVGVYLSTNKPWNAEVLREFVAMFTFGGVGLVAALRKFLKTFRLPGESQQIERVMEAFADEFFRQQPLVNCTHNKEKLAETTADDSTTAAATADAESLGPGDANANKRSTAVTEPVELSLWRWVVDEGLYSSTHAAAAREGAADGDQQTDISELTKQLSEFSPAQPPPGYVVMVHKDTVFVLSYSIIMLNTDQHNNQVRGKMKVEDFVKNNRGINNGSDLPSFYLQNIYISIRHQEIKLKETALATSPPSQAGQAQKGDAATKEQQQQQPPDIFDILADGWTPAEGAGLGWGAFASPYGGASGFKSGECATAYRSVPKLRTAPTADSCSNNGCARSNAGAEILAEEGLEAEMFQCLWNSGCFSVLRGAFESSLDLRQLEEILCGFVSLARAATVLGQVVALNVIVAELCSYFVYTVPAHSQLILAPVMYLIRCSGASLREEGWGAILELLLRLHSLDLLPPALMNLDDFEGSGGAALPSLCTLLPPQFTPPVSRRDRGAGRKGGGWLGDLTSILFALGDSDDESDGDDNSGAHGQMVTLSEELNFACDGLYVLRASTDFALLPSTLAVPVVSCSETEAERGASELRQMPRPPRYQGDARAGSHTSGAEQQLQRGHVELPQHEQQMQQQENAATRSPSSTAAEDEEFASAKVPYLRLKTVLSQGIHVDAAVAEVLRQIEPISSLSAAVVLLLHIVSGFPPIRQNPGVPSDCPSQSQLLQQQLHPTSAAAASQNRSSGEAPSRVAGCSSGSLTTVTSSASSGTPNHSPSPIQAPEDLGLPCSPGVEQSMLSTYLLDTQRRGVDVDTSRLNSGNISSATCASVGSTATSTQGSGTLPYSLPPPVWSPLRGCVTPQLLTYRAYTDRLFCLELLGALMLSELTPGSLSLHRSKQYGNALLQSSTWLLCAVYLDTFLRRYSIGTAASGVPTPLEVVGLADSTEERQQQQQQPLSGVAGTHADRPLWARAMLDACSKDPLSQATMRSVCNVFQAIGSRRLVDTPTSLPHWELLFIERLVVTVLRICLRLLSDEDSLLLPVYTKTRTTQPADTDLAGCTAATQVAIHHLQLLTLLHPNVFCMHVQRICQSAIILVSRLNLRACSSPLLIQVLLALYQRLVPLPAFQPTAPLPQQLTQPQPQQLARKIIASLSDWVKDPEALALLVLQHRNHYQMLLQTLMALCIYVPPFPPAQAAASSPSEARIEGDAHDKQQHQQNMSSASSYEANCSSLTLLASLIPSVGEALRSKGGAVSACLAAAANAASAASTGGCATWKARLDCQAMWLQSMQVLAIVCSFSARPVKVKALAVLQQMLIRCSRNQPGQAESSAVTVQETPGHSRERNEASQSMLTPATGDAVSVAAAAVDYWTRAAEDPYTWRLCLQLVVFPLLSLRFDYPYTPPPPGDAPPPPPQLQHHHNGVNTGDSMFTLPAEHDPLQHQRDLQAGMPWMALPTRRRLTPEAAIATLGLDEVYQRKAAAASLACRLFLTKMELLLQPFKVKGFYVDFVAGQLPSAEVSRFQGPSGDHPGGIEGLLPPLTQLVQLLVTEAKQAPVVYRDAFLESMKNTLLVVLTCPFVAASPIPSDLKTPISPASVLPVIFVPKQQQQQQLQRQPDMSSTETQEAQASDEAAQGPSMEEALLRMLSFLTDSQRLVVSAVSPFVVSTFPKVVQELLLILPTPQPPSTHPVQAHQEASDEHRGNSGTTGAPDNVGHSSTGSSIDSGNEKCITTKKHVVDVGSHSATSIATADRSASASL</sequence>
<dbReference type="PANTHER" id="PTHR10663">
    <property type="entry name" value="GUANYL-NUCLEOTIDE EXCHANGE FACTOR"/>
    <property type="match status" value="1"/>
</dbReference>
<evidence type="ECO:0000313" key="3">
    <source>
        <dbReference type="EMBL" id="CDJ40439.1"/>
    </source>
</evidence>
<feature type="region of interest" description="Disordered" evidence="1">
    <location>
        <begin position="2316"/>
        <end position="2343"/>
    </location>
</feature>
<dbReference type="Gene3D" id="1.10.220.20">
    <property type="match status" value="1"/>
</dbReference>
<gene>
    <name evidence="3" type="ORF">ETH_00019375</name>
</gene>
<feature type="region of interest" description="Disordered" evidence="1">
    <location>
        <begin position="1703"/>
        <end position="1777"/>
    </location>
</feature>
<feature type="region of interest" description="Disordered" evidence="1">
    <location>
        <begin position="801"/>
        <end position="854"/>
    </location>
</feature>
<evidence type="ECO:0000259" key="2">
    <source>
        <dbReference type="PROSITE" id="PS50190"/>
    </source>
</evidence>
<dbReference type="OMA" id="RRYSIGT"/>
<dbReference type="SMART" id="SM00222">
    <property type="entry name" value="Sec7"/>
    <property type="match status" value="1"/>
</dbReference>
<dbReference type="PROSITE" id="PS50190">
    <property type="entry name" value="SEC7"/>
    <property type="match status" value="1"/>
</dbReference>
<feature type="compositionally biased region" description="Low complexity" evidence="1">
    <location>
        <begin position="1079"/>
        <end position="1096"/>
    </location>
</feature>
<feature type="compositionally biased region" description="Polar residues" evidence="1">
    <location>
        <begin position="1601"/>
        <end position="1611"/>
    </location>
</feature>
<feature type="region of interest" description="Disordered" evidence="1">
    <location>
        <begin position="1578"/>
        <end position="1643"/>
    </location>
</feature>
<feature type="region of interest" description="Disordered" evidence="1">
    <location>
        <begin position="2187"/>
        <end position="2210"/>
    </location>
</feature>
<dbReference type="Pfam" id="PF12783">
    <property type="entry name" value="Sec7-like_HUS"/>
    <property type="match status" value="1"/>
</dbReference>
<evidence type="ECO:0000313" key="4">
    <source>
        <dbReference type="Proteomes" id="UP000030747"/>
    </source>
</evidence>
<evidence type="ECO:0000256" key="1">
    <source>
        <dbReference type="SAM" id="MobiDB-lite"/>
    </source>
</evidence>
<feature type="compositionally biased region" description="Polar residues" evidence="1">
    <location>
        <begin position="2316"/>
        <end position="2327"/>
    </location>
</feature>
<feature type="compositionally biased region" description="Basic residues" evidence="1">
    <location>
        <begin position="829"/>
        <end position="841"/>
    </location>
</feature>
<dbReference type="OrthoDB" id="18431at2759"/>
<feature type="region of interest" description="Disordered" evidence="1">
    <location>
        <begin position="1"/>
        <end position="49"/>
    </location>
</feature>
<feature type="region of interest" description="Disordered" evidence="1">
    <location>
        <begin position="407"/>
        <end position="439"/>
    </location>
</feature>
<dbReference type="InterPro" id="IPR035999">
    <property type="entry name" value="Sec7_dom_sf"/>
</dbReference>
<feature type="compositionally biased region" description="Low complexity" evidence="1">
    <location>
        <begin position="1711"/>
        <end position="1720"/>
    </location>
</feature>
<dbReference type="RefSeq" id="XP_013231189.1">
    <property type="nucleotide sequence ID" value="XM_013375735.1"/>
</dbReference>
<organism evidence="3 4">
    <name type="scientific">Eimeria tenella</name>
    <name type="common">Coccidian parasite</name>
    <dbReference type="NCBI Taxonomy" id="5802"/>
    <lineage>
        <taxon>Eukaryota</taxon>
        <taxon>Sar</taxon>
        <taxon>Alveolata</taxon>
        <taxon>Apicomplexa</taxon>
        <taxon>Conoidasida</taxon>
        <taxon>Coccidia</taxon>
        <taxon>Eucoccidiorida</taxon>
        <taxon>Eimeriorina</taxon>
        <taxon>Eimeriidae</taxon>
        <taxon>Eimeria</taxon>
    </lineage>
</organism>
<feature type="region of interest" description="Disordered" evidence="1">
    <location>
        <begin position="1079"/>
        <end position="1109"/>
    </location>
</feature>
<feature type="compositionally biased region" description="Polar residues" evidence="1">
    <location>
        <begin position="1745"/>
        <end position="1767"/>
    </location>
</feature>
<dbReference type="EMBL" id="HG675163">
    <property type="protein sequence ID" value="CDJ40439.1"/>
    <property type="molecule type" value="Genomic_DNA"/>
</dbReference>
<dbReference type="GO" id="GO:0005085">
    <property type="term" value="F:guanyl-nucleotide exchange factor activity"/>
    <property type="evidence" value="ECO:0007669"/>
    <property type="project" value="InterPro"/>
</dbReference>
<feature type="domain" description="SEC7" evidence="2">
    <location>
        <begin position="942"/>
        <end position="1234"/>
    </location>
</feature>
<feature type="region of interest" description="Disordered" evidence="1">
    <location>
        <begin position="2597"/>
        <end position="2624"/>
    </location>
</feature>
<protein>
    <submittedName>
        <fullName evidence="3">Sec7 domain-containing protein, putative</fullName>
    </submittedName>
</protein>
<accession>U6KVS8</accession>
<dbReference type="Pfam" id="PF01369">
    <property type="entry name" value="Sec7"/>
    <property type="match status" value="1"/>
</dbReference>
<dbReference type="Proteomes" id="UP000030747">
    <property type="component" value="Unassembled WGS sequence"/>
</dbReference>
<dbReference type="VEuPathDB" id="ToxoDB:ETH2_1222100"/>
<feature type="compositionally biased region" description="Pro residues" evidence="1">
    <location>
        <begin position="2391"/>
        <end position="2403"/>
    </location>
</feature>
<feature type="compositionally biased region" description="Basic and acidic residues" evidence="1">
    <location>
        <begin position="408"/>
        <end position="417"/>
    </location>
</feature>
<feature type="region of interest" description="Disordered" evidence="1">
    <location>
        <begin position="517"/>
        <end position="544"/>
    </location>
</feature>
<proteinExistence type="predicted"/>